<keyword evidence="1" id="KW-0677">Repeat</keyword>
<dbReference type="InterPro" id="IPR011990">
    <property type="entry name" value="TPR-like_helical_dom_sf"/>
</dbReference>
<comment type="caution">
    <text evidence="6">The sequence shown here is derived from an EMBL/GenBank/DDBJ whole genome shotgun (WGS) entry which is preliminary data.</text>
</comment>
<keyword evidence="4" id="KW-0732">Signal</keyword>
<evidence type="ECO:0000259" key="5">
    <source>
        <dbReference type="Pfam" id="PF24125"/>
    </source>
</evidence>
<dbReference type="SMART" id="SM00028">
    <property type="entry name" value="TPR"/>
    <property type="match status" value="3"/>
</dbReference>
<dbReference type="GO" id="GO:0055087">
    <property type="term" value="C:Ski complex"/>
    <property type="evidence" value="ECO:0007669"/>
    <property type="project" value="InterPro"/>
</dbReference>
<sequence>MRTRRFALAALTAAGVSIAHADMQAARQALSEGDYAQAVEQLEAVLAERPDDSKARFLKGLALARSGDTQAAISVFERLTGQRPDMAEAWNNLGVLRARRGSLTGARDALQRAIRIDPKHGPAQENLGDIYVALAREAYGRAGDLEEDNAIARAKREQLAAFIDNAGGSGIGAADTSGDADAGANTSAADGDSADRALVDADTPAAAVQRWADAWSAQDVAAYLGVYAEDFVPAEADSRAAWAAERRERVSSPARIEVSLGDTRIERRGDQALARFEQRYRSDTYQDVEAKALLLTETDDGWRILREGAPDTVDFTAAGDTAPTGDGDPARASADAVAADVRAALENWAEAWSDQDVQGYLDAYSDNFEPAGDRSRAAWAETRRERVQSPDWIRVELDDIRVTRGADGAVKARFEQHYESEGYSDRERKQVTLERENGGWRIIRES</sequence>
<dbReference type="Gene3D" id="1.25.40.10">
    <property type="entry name" value="Tetratricopeptide repeat domain"/>
    <property type="match status" value="1"/>
</dbReference>
<protein>
    <recommendedName>
        <fullName evidence="5">Cds6 C-terminal domain-containing protein</fullName>
    </recommendedName>
</protein>
<dbReference type="AlphaFoldDB" id="A0A423PP66"/>
<dbReference type="InterPro" id="IPR056203">
    <property type="entry name" value="Cds6_C"/>
</dbReference>
<feature type="domain" description="Cds6 C-terminal" evidence="5">
    <location>
        <begin position="341"/>
        <end position="445"/>
    </location>
</feature>
<accession>A0A423PP66</accession>
<dbReference type="InterPro" id="IPR032710">
    <property type="entry name" value="NTF2-like_dom_sf"/>
</dbReference>
<dbReference type="Pfam" id="PF24125">
    <property type="entry name" value="Cds6_C"/>
    <property type="match status" value="2"/>
</dbReference>
<organism evidence="6 7">
    <name type="scientific">Salinisphaera orenii MK-B5</name>
    <dbReference type="NCBI Taxonomy" id="856730"/>
    <lineage>
        <taxon>Bacteria</taxon>
        <taxon>Pseudomonadati</taxon>
        <taxon>Pseudomonadota</taxon>
        <taxon>Gammaproteobacteria</taxon>
        <taxon>Salinisphaerales</taxon>
        <taxon>Salinisphaeraceae</taxon>
        <taxon>Salinisphaera</taxon>
    </lineage>
</organism>
<gene>
    <name evidence="6" type="ORF">SAOR_08535</name>
</gene>
<dbReference type="Pfam" id="PF13432">
    <property type="entry name" value="TPR_16"/>
    <property type="match status" value="1"/>
</dbReference>
<evidence type="ECO:0000313" key="6">
    <source>
        <dbReference type="EMBL" id="ROO27414.1"/>
    </source>
</evidence>
<evidence type="ECO:0000256" key="1">
    <source>
        <dbReference type="ARBA" id="ARBA00022737"/>
    </source>
</evidence>
<proteinExistence type="predicted"/>
<evidence type="ECO:0000313" key="7">
    <source>
        <dbReference type="Proteomes" id="UP000283993"/>
    </source>
</evidence>
<feature type="domain" description="Cds6 C-terminal" evidence="5">
    <location>
        <begin position="206"/>
        <end position="307"/>
    </location>
</feature>
<feature type="signal peptide" evidence="4">
    <location>
        <begin position="1"/>
        <end position="21"/>
    </location>
</feature>
<evidence type="ECO:0000256" key="3">
    <source>
        <dbReference type="PROSITE-ProRule" id="PRU00339"/>
    </source>
</evidence>
<feature type="chain" id="PRO_5019017584" description="Cds6 C-terminal domain-containing protein" evidence="4">
    <location>
        <begin position="22"/>
        <end position="446"/>
    </location>
</feature>
<name>A0A423PP66_9GAMM</name>
<dbReference type="Gene3D" id="3.10.450.50">
    <property type="match status" value="2"/>
</dbReference>
<dbReference type="InterPro" id="IPR039226">
    <property type="entry name" value="Ski3/TTC37"/>
</dbReference>
<dbReference type="EMBL" id="AYKH01000013">
    <property type="protein sequence ID" value="ROO27414.1"/>
    <property type="molecule type" value="Genomic_DNA"/>
</dbReference>
<dbReference type="SUPFAM" id="SSF48452">
    <property type="entry name" value="TPR-like"/>
    <property type="match status" value="1"/>
</dbReference>
<evidence type="ECO:0000256" key="4">
    <source>
        <dbReference type="SAM" id="SignalP"/>
    </source>
</evidence>
<dbReference type="PROSITE" id="PS50005">
    <property type="entry name" value="TPR"/>
    <property type="match status" value="1"/>
</dbReference>
<dbReference type="PANTHER" id="PTHR15704:SF7">
    <property type="entry name" value="SUPERKILLER COMPLEX PROTEIN 3"/>
    <property type="match status" value="1"/>
</dbReference>
<evidence type="ECO:0000256" key="2">
    <source>
        <dbReference type="ARBA" id="ARBA00022803"/>
    </source>
</evidence>
<keyword evidence="7" id="KW-1185">Reference proteome</keyword>
<keyword evidence="2 3" id="KW-0802">TPR repeat</keyword>
<dbReference type="Proteomes" id="UP000283993">
    <property type="component" value="Unassembled WGS sequence"/>
</dbReference>
<dbReference type="PANTHER" id="PTHR15704">
    <property type="entry name" value="SUPERKILLER 3 PROTEIN-RELATED"/>
    <property type="match status" value="1"/>
</dbReference>
<dbReference type="GO" id="GO:0006401">
    <property type="term" value="P:RNA catabolic process"/>
    <property type="evidence" value="ECO:0007669"/>
    <property type="project" value="InterPro"/>
</dbReference>
<dbReference type="SUPFAM" id="SSF54427">
    <property type="entry name" value="NTF2-like"/>
    <property type="match status" value="2"/>
</dbReference>
<reference evidence="6 7" key="1">
    <citation type="submission" date="2013-10" db="EMBL/GenBank/DDBJ databases">
        <title>Salinisphaera orenii MK-B5 Genome Sequencing.</title>
        <authorList>
            <person name="Lai Q."/>
            <person name="Li C."/>
            <person name="Shao Z."/>
        </authorList>
    </citation>
    <scope>NUCLEOTIDE SEQUENCE [LARGE SCALE GENOMIC DNA]</scope>
    <source>
        <strain evidence="6 7">MK-B5</strain>
    </source>
</reference>
<dbReference type="InterPro" id="IPR019734">
    <property type="entry name" value="TPR_rpt"/>
</dbReference>
<feature type="repeat" description="TPR" evidence="3">
    <location>
        <begin position="87"/>
        <end position="120"/>
    </location>
</feature>